<evidence type="ECO:0000256" key="6">
    <source>
        <dbReference type="ARBA" id="ARBA00023136"/>
    </source>
</evidence>
<accession>A0A229P4V8</accession>
<dbReference type="Proteomes" id="UP000215145">
    <property type="component" value="Unassembled WGS sequence"/>
</dbReference>
<organism evidence="9 10">
    <name type="scientific">Paenibacillus herberti</name>
    <dbReference type="NCBI Taxonomy" id="1619309"/>
    <lineage>
        <taxon>Bacteria</taxon>
        <taxon>Bacillati</taxon>
        <taxon>Bacillota</taxon>
        <taxon>Bacilli</taxon>
        <taxon>Bacillales</taxon>
        <taxon>Paenibacillaceae</taxon>
        <taxon>Paenibacillus</taxon>
    </lineage>
</organism>
<reference evidence="9 10" key="1">
    <citation type="submission" date="2017-07" db="EMBL/GenBank/DDBJ databases">
        <title>Paenibacillus herberti R33 genome sequencing and assembly.</title>
        <authorList>
            <person name="Su W."/>
        </authorList>
    </citation>
    <scope>NUCLEOTIDE SEQUENCE [LARGE SCALE GENOMIC DNA]</scope>
    <source>
        <strain evidence="9 10">R33</strain>
    </source>
</reference>
<evidence type="ECO:0000256" key="7">
    <source>
        <dbReference type="RuleBase" id="RU363032"/>
    </source>
</evidence>
<feature type="domain" description="ABC transmembrane type-1" evidence="8">
    <location>
        <begin position="74"/>
        <end position="267"/>
    </location>
</feature>
<dbReference type="InterPro" id="IPR000515">
    <property type="entry name" value="MetI-like"/>
</dbReference>
<keyword evidence="5 7" id="KW-1133">Transmembrane helix</keyword>
<evidence type="ECO:0000256" key="3">
    <source>
        <dbReference type="ARBA" id="ARBA00022475"/>
    </source>
</evidence>
<evidence type="ECO:0000313" key="10">
    <source>
        <dbReference type="Proteomes" id="UP000215145"/>
    </source>
</evidence>
<protein>
    <submittedName>
        <fullName evidence="9">Sugar ABC transporter permease</fullName>
    </submittedName>
</protein>
<evidence type="ECO:0000259" key="8">
    <source>
        <dbReference type="PROSITE" id="PS50928"/>
    </source>
</evidence>
<keyword evidence="6 7" id="KW-0472">Membrane</keyword>
<proteinExistence type="inferred from homology"/>
<dbReference type="PROSITE" id="PS50928">
    <property type="entry name" value="ABC_TM1"/>
    <property type="match status" value="1"/>
</dbReference>
<dbReference type="GO" id="GO:0005886">
    <property type="term" value="C:plasma membrane"/>
    <property type="evidence" value="ECO:0007669"/>
    <property type="project" value="UniProtKB-SubCell"/>
</dbReference>
<feature type="transmembrane region" description="Helical" evidence="7">
    <location>
        <begin position="109"/>
        <end position="131"/>
    </location>
</feature>
<dbReference type="GO" id="GO:0055085">
    <property type="term" value="P:transmembrane transport"/>
    <property type="evidence" value="ECO:0007669"/>
    <property type="project" value="InterPro"/>
</dbReference>
<keyword evidence="4 7" id="KW-0812">Transmembrane</keyword>
<dbReference type="Gene3D" id="1.10.3720.10">
    <property type="entry name" value="MetI-like"/>
    <property type="match status" value="1"/>
</dbReference>
<dbReference type="AlphaFoldDB" id="A0A229P4V8"/>
<evidence type="ECO:0000256" key="4">
    <source>
        <dbReference type="ARBA" id="ARBA00022692"/>
    </source>
</evidence>
<gene>
    <name evidence="9" type="ORF">CGZ75_10775</name>
</gene>
<feature type="transmembrane region" description="Helical" evidence="7">
    <location>
        <begin position="12"/>
        <end position="34"/>
    </location>
</feature>
<sequence>MVQRTVHPVVKTIFMALLILWGISVIYPLIWTFMDALKDNQQFYFNMPWAFPELPLHWSNFSYVWNNYNFGKYFINSILVTAGGTILGLVLASTTAYTIARYKFMGGKALYLIYISSMMVPFSLALIPLFFLMNDLGLINNPLGLILVYASNTLAFGIFVLIGFFRSLPKEMEEAAAIDGAGYFGTFFRIMLPLSRSGLISVGIINVLDIWNEFIVGTILVNDPTRYTLPIGLAAMQVEMQYKTEWGPLFAGLLFTIVPVLVVYMFAQRHIVSGLVAGAVK</sequence>
<name>A0A229P4V8_9BACL</name>
<dbReference type="PANTHER" id="PTHR43744">
    <property type="entry name" value="ABC TRANSPORTER PERMEASE PROTEIN MG189-RELATED-RELATED"/>
    <property type="match status" value="1"/>
</dbReference>
<dbReference type="EMBL" id="NMUQ01000001">
    <property type="protein sequence ID" value="OXM17081.1"/>
    <property type="molecule type" value="Genomic_DNA"/>
</dbReference>
<dbReference type="SUPFAM" id="SSF161098">
    <property type="entry name" value="MetI-like"/>
    <property type="match status" value="1"/>
</dbReference>
<keyword evidence="2 7" id="KW-0813">Transport</keyword>
<comment type="similarity">
    <text evidence="7">Belongs to the binding-protein-dependent transport system permease family.</text>
</comment>
<evidence type="ECO:0000256" key="1">
    <source>
        <dbReference type="ARBA" id="ARBA00004651"/>
    </source>
</evidence>
<dbReference type="PANTHER" id="PTHR43744:SF12">
    <property type="entry name" value="ABC TRANSPORTER PERMEASE PROTEIN MG189-RELATED"/>
    <property type="match status" value="1"/>
</dbReference>
<evidence type="ECO:0000256" key="5">
    <source>
        <dbReference type="ARBA" id="ARBA00022989"/>
    </source>
</evidence>
<keyword evidence="10" id="KW-1185">Reference proteome</keyword>
<feature type="transmembrane region" description="Helical" evidence="7">
    <location>
        <begin position="73"/>
        <end position="97"/>
    </location>
</feature>
<evidence type="ECO:0000313" key="9">
    <source>
        <dbReference type="EMBL" id="OXM17081.1"/>
    </source>
</evidence>
<feature type="transmembrane region" description="Helical" evidence="7">
    <location>
        <begin position="246"/>
        <end position="267"/>
    </location>
</feature>
<feature type="transmembrane region" description="Helical" evidence="7">
    <location>
        <begin position="143"/>
        <end position="165"/>
    </location>
</feature>
<dbReference type="Pfam" id="PF00528">
    <property type="entry name" value="BPD_transp_1"/>
    <property type="match status" value="1"/>
</dbReference>
<comment type="caution">
    <text evidence="9">The sequence shown here is derived from an EMBL/GenBank/DDBJ whole genome shotgun (WGS) entry which is preliminary data.</text>
</comment>
<dbReference type="InterPro" id="IPR035906">
    <property type="entry name" value="MetI-like_sf"/>
</dbReference>
<keyword evidence="3" id="KW-1003">Cell membrane</keyword>
<dbReference type="OrthoDB" id="187395at2"/>
<evidence type="ECO:0000256" key="2">
    <source>
        <dbReference type="ARBA" id="ARBA00022448"/>
    </source>
</evidence>
<dbReference type="RefSeq" id="WP_089524158.1">
    <property type="nucleotide sequence ID" value="NZ_NMUQ01000001.1"/>
</dbReference>
<dbReference type="CDD" id="cd06261">
    <property type="entry name" value="TM_PBP2"/>
    <property type="match status" value="1"/>
</dbReference>
<comment type="subcellular location">
    <subcellularLocation>
        <location evidence="1 7">Cell membrane</location>
        <topology evidence="1 7">Multi-pass membrane protein</topology>
    </subcellularLocation>
</comment>